<dbReference type="SMART" id="SM00953">
    <property type="entry name" value="RES"/>
    <property type="match status" value="1"/>
</dbReference>
<dbReference type="InterPro" id="IPR041206">
    <property type="entry name" value="HEPN/RES_NTD1"/>
</dbReference>
<evidence type="ECO:0000313" key="2">
    <source>
        <dbReference type="EMBL" id="VAW96110.1"/>
    </source>
</evidence>
<name>A0A3B1A3F7_9ZZZZ</name>
<dbReference type="AlphaFoldDB" id="A0A3B1A3F7"/>
<accession>A0A3B1A3F7</accession>
<proteinExistence type="predicted"/>
<dbReference type="Pfam" id="PF18870">
    <property type="entry name" value="HEPN_RES_NTD1"/>
    <property type="match status" value="1"/>
</dbReference>
<dbReference type="Pfam" id="PF08808">
    <property type="entry name" value="RES"/>
    <property type="match status" value="1"/>
</dbReference>
<organism evidence="2">
    <name type="scientific">hydrothermal vent metagenome</name>
    <dbReference type="NCBI Taxonomy" id="652676"/>
    <lineage>
        <taxon>unclassified sequences</taxon>
        <taxon>metagenomes</taxon>
        <taxon>ecological metagenomes</taxon>
    </lineage>
</organism>
<gene>
    <name evidence="2" type="ORF">MNBD_GAMMA20-1196</name>
</gene>
<dbReference type="InterPro" id="IPR014914">
    <property type="entry name" value="RES_dom"/>
</dbReference>
<evidence type="ECO:0000259" key="1">
    <source>
        <dbReference type="SMART" id="SM00953"/>
    </source>
</evidence>
<reference evidence="2" key="1">
    <citation type="submission" date="2018-06" db="EMBL/GenBank/DDBJ databases">
        <authorList>
            <person name="Zhirakovskaya E."/>
        </authorList>
    </citation>
    <scope>NUCLEOTIDE SEQUENCE</scope>
</reference>
<dbReference type="EMBL" id="UOFU01000087">
    <property type="protein sequence ID" value="VAW96110.1"/>
    <property type="molecule type" value="Genomic_DNA"/>
</dbReference>
<feature type="domain" description="RES" evidence="1">
    <location>
        <begin position="212"/>
        <end position="369"/>
    </location>
</feature>
<protein>
    <recommendedName>
        <fullName evidence="1">RES domain-containing protein</fullName>
    </recommendedName>
</protein>
<sequence length="412" mass="46083">MSQLPTDSRIVCADCLSRDSVLQGWLKEYGGTQKCCFCGGENRPALPVNDVAKHVLELLENAGYKLCPIASKQNIYEPTHEVLADVLDYRGDSGGIPHDNSLIGHLCRAIDAIILSDDSVNKTWVKPSSNIHGSDYLYSWSGFVGEISYRRRFLFLSSDARETEQFLPKYSPGEMLKKVGNAVREMNLISEIQKGKEIYRARVAWNGETFSGKEQLGAPPSNLAKAGRMNPPGISYFYAADSLYTACAEVCTDKPETVKTVYVGKWETTKDLNFIDLSNLGELPSFFAPGERDKYVSNKFLRRFIEDVCRPLPRDDIAQLTYIPAQVVSEYFRTVLPDVDGVIFTSAQDRKGKCVVVFPSDDDTESTSYFGDRLKLRDKCPEGMLVGNEPDLIIQKESVEESLCPWDVTARL</sequence>